<gene>
    <name evidence="1" type="ORF">KSB_61440</name>
</gene>
<name>A0ABQ3UYC8_9CHLR</name>
<accession>A0ABQ3UYC8</accession>
<reference evidence="1 2" key="1">
    <citation type="journal article" date="2021" name="Int. J. Syst. Evol. Microbiol.">
        <title>Reticulibacter mediterranei gen. nov., sp. nov., within the new family Reticulibacteraceae fam. nov., and Ktedonospora formicarum gen. nov., sp. nov., Ktedonobacter robiniae sp. nov., Dictyobacter formicarum sp. nov. and Dictyobacter arantiisoli sp. nov., belonging to the class Ktedonobacteria.</title>
        <authorList>
            <person name="Yabe S."/>
            <person name="Zheng Y."/>
            <person name="Wang C.M."/>
            <person name="Sakai Y."/>
            <person name="Abe K."/>
            <person name="Yokota A."/>
            <person name="Donadio S."/>
            <person name="Cavaletti L."/>
            <person name="Monciardini P."/>
        </authorList>
    </citation>
    <scope>NUCLEOTIDE SEQUENCE [LARGE SCALE GENOMIC DNA]</scope>
    <source>
        <strain evidence="1 2">SOSP1-30</strain>
    </source>
</reference>
<evidence type="ECO:0000313" key="2">
    <source>
        <dbReference type="Proteomes" id="UP000654345"/>
    </source>
</evidence>
<evidence type="ECO:0000313" key="1">
    <source>
        <dbReference type="EMBL" id="GHO57669.1"/>
    </source>
</evidence>
<keyword evidence="2" id="KW-1185">Reference proteome</keyword>
<comment type="caution">
    <text evidence="1">The sequence shown here is derived from an EMBL/GenBank/DDBJ whole genome shotgun (WGS) entry which is preliminary data.</text>
</comment>
<dbReference type="Proteomes" id="UP000654345">
    <property type="component" value="Unassembled WGS sequence"/>
</dbReference>
<organism evidence="1 2">
    <name type="scientific">Ktedonobacter robiniae</name>
    <dbReference type="NCBI Taxonomy" id="2778365"/>
    <lineage>
        <taxon>Bacteria</taxon>
        <taxon>Bacillati</taxon>
        <taxon>Chloroflexota</taxon>
        <taxon>Ktedonobacteria</taxon>
        <taxon>Ktedonobacterales</taxon>
        <taxon>Ktedonobacteraceae</taxon>
        <taxon>Ktedonobacter</taxon>
    </lineage>
</organism>
<dbReference type="EMBL" id="BNJG01000002">
    <property type="protein sequence ID" value="GHO57669.1"/>
    <property type="molecule type" value="Genomic_DNA"/>
</dbReference>
<proteinExistence type="predicted"/>
<sequence>MAECSSHIAYPFYSSDLRAKVGTQKGHTSTLKSCGQKLMSNNVNGLKEIFVTYINSNACL</sequence>
<protein>
    <submittedName>
        <fullName evidence="1">Uncharacterized protein</fullName>
    </submittedName>
</protein>